<gene>
    <name evidence="1" type="ORF">NEF87_003348</name>
</gene>
<organism evidence="1 2">
    <name type="scientific">Candidatus Lokiarchaeum ossiferum</name>
    <dbReference type="NCBI Taxonomy" id="2951803"/>
    <lineage>
        <taxon>Archaea</taxon>
        <taxon>Promethearchaeati</taxon>
        <taxon>Promethearchaeota</taxon>
        <taxon>Promethearchaeia</taxon>
        <taxon>Promethearchaeales</taxon>
        <taxon>Promethearchaeaceae</taxon>
        <taxon>Candidatus Lokiarchaeum</taxon>
    </lineage>
</organism>
<proteinExistence type="predicted"/>
<keyword evidence="2" id="KW-1185">Reference proteome</keyword>
<accession>A0ABY6HU75</accession>
<dbReference type="Gene3D" id="3.40.50.1820">
    <property type="entry name" value="alpha/beta hydrolase"/>
    <property type="match status" value="1"/>
</dbReference>
<dbReference type="SUPFAM" id="SSF53474">
    <property type="entry name" value="alpha/beta-Hydrolases"/>
    <property type="match status" value="1"/>
</dbReference>
<dbReference type="EMBL" id="CP104013">
    <property type="protein sequence ID" value="UYP47063.1"/>
    <property type="molecule type" value="Genomic_DNA"/>
</dbReference>
<sequence>MQELQLSTKILFEDECEKQYVVMDDGTQLLAMRSIAPKETRNGHTLLMVPGWGTLPLSWKGFIEEARKDFDFIYFETREKASSILPKKAERGGIQRLSTDLAIAIEQLDLDQDKLILVGSCMGANLIADGLAYDKYAPKESFLIGPQPKWPMPFGTRPLTRLGTRFTLTPIRPFLRYWIKKTQSDTPETAAKYIRVIDEASPRKWWYIGKPIARENYLPMYKMLKKSVVLIAEKGDKMHKAKDAQKIAKAVKHAKLITMPSNKATHSELMVYKIRDHLGFSPI</sequence>
<dbReference type="InterPro" id="IPR029058">
    <property type="entry name" value="AB_hydrolase_fold"/>
</dbReference>
<reference evidence="1" key="1">
    <citation type="submission" date="2022-09" db="EMBL/GenBank/DDBJ databases">
        <title>Actin cytoskeleton and complex cell architecture in an #Asgard archaeon.</title>
        <authorList>
            <person name="Ponce Toledo R.I."/>
            <person name="Schleper C."/>
            <person name="Rodrigues Oliveira T."/>
            <person name="Wollweber F."/>
            <person name="Xu J."/>
            <person name="Rittmann S."/>
            <person name="Klingl A."/>
            <person name="Pilhofer M."/>
        </authorList>
    </citation>
    <scope>NUCLEOTIDE SEQUENCE</scope>
    <source>
        <strain evidence="1">B-35</strain>
    </source>
</reference>
<evidence type="ECO:0000313" key="2">
    <source>
        <dbReference type="Proteomes" id="UP001208689"/>
    </source>
</evidence>
<evidence type="ECO:0000313" key="1">
    <source>
        <dbReference type="EMBL" id="UYP47063.1"/>
    </source>
</evidence>
<dbReference type="Proteomes" id="UP001208689">
    <property type="component" value="Chromosome"/>
</dbReference>
<protein>
    <recommendedName>
        <fullName evidence="3">Alpha/beta hydrolase</fullName>
    </recommendedName>
</protein>
<evidence type="ECO:0008006" key="3">
    <source>
        <dbReference type="Google" id="ProtNLM"/>
    </source>
</evidence>
<name>A0ABY6HU75_9ARCH</name>